<dbReference type="Pfam" id="PF01638">
    <property type="entry name" value="HxlR"/>
    <property type="match status" value="1"/>
</dbReference>
<dbReference type="PROSITE" id="PS51118">
    <property type="entry name" value="HTH_HXLR"/>
    <property type="match status" value="1"/>
</dbReference>
<proteinExistence type="predicted"/>
<evidence type="ECO:0000256" key="1">
    <source>
        <dbReference type="ARBA" id="ARBA00023015"/>
    </source>
</evidence>
<dbReference type="SUPFAM" id="SSF55718">
    <property type="entry name" value="SCP-like"/>
    <property type="match status" value="1"/>
</dbReference>
<feature type="domain" description="HTH hxlR-type" evidence="4">
    <location>
        <begin position="1"/>
        <end position="84"/>
    </location>
</feature>
<sequence>MLVIRELMFGPKRFSDLRSDLPGISANVLTQRLEGLEEAGILRKSKLPPPASVQVYELTEWGYEAEPILQTLGRWAARSPSHDTNLPISTTSFLLSLRTMISPERSQGMNAVIGLKLDDEDFTAHLHNGRLEVKRGKAEQYDIAFESSPRMMAAAIYGGQPLIALEEANLLTMNGDHALAEKFITLFPLPAKAPLQK</sequence>
<evidence type="ECO:0000313" key="5">
    <source>
        <dbReference type="EMBL" id="OYR25848.1"/>
    </source>
</evidence>
<evidence type="ECO:0000313" key="6">
    <source>
        <dbReference type="Proteomes" id="UP000216188"/>
    </source>
</evidence>
<name>A0A256GFP5_9HYPH</name>
<dbReference type="SUPFAM" id="SSF46785">
    <property type="entry name" value="Winged helix' DNA-binding domain"/>
    <property type="match status" value="1"/>
</dbReference>
<gene>
    <name evidence="5" type="ORF">CEV34_2595</name>
</gene>
<keyword evidence="3" id="KW-0804">Transcription</keyword>
<comment type="caution">
    <text evidence="5">The sequence shown here is derived from an EMBL/GenBank/DDBJ whole genome shotgun (WGS) entry which is preliminary data.</text>
</comment>
<dbReference type="GO" id="GO:0003677">
    <property type="term" value="F:DNA binding"/>
    <property type="evidence" value="ECO:0007669"/>
    <property type="project" value="UniProtKB-KW"/>
</dbReference>
<dbReference type="EMBL" id="NNRM01000021">
    <property type="protein sequence ID" value="OYR25848.1"/>
    <property type="molecule type" value="Genomic_DNA"/>
</dbReference>
<dbReference type="InterPro" id="IPR002577">
    <property type="entry name" value="HTH_HxlR"/>
</dbReference>
<keyword evidence="1" id="KW-0805">Transcription regulation</keyword>
<dbReference type="Gene3D" id="1.10.10.10">
    <property type="entry name" value="Winged helix-like DNA-binding domain superfamily/Winged helix DNA-binding domain"/>
    <property type="match status" value="1"/>
</dbReference>
<dbReference type="Proteomes" id="UP000216188">
    <property type="component" value="Unassembled WGS sequence"/>
</dbReference>
<evidence type="ECO:0000256" key="3">
    <source>
        <dbReference type="ARBA" id="ARBA00023163"/>
    </source>
</evidence>
<keyword evidence="2" id="KW-0238">DNA-binding</keyword>
<dbReference type="AlphaFoldDB" id="A0A256GFP5"/>
<dbReference type="InterPro" id="IPR036527">
    <property type="entry name" value="SCP2_sterol-bd_dom_sf"/>
</dbReference>
<protein>
    <submittedName>
        <fullName evidence="5">HxlR-like helix-turn-helix family protein</fullName>
    </submittedName>
</protein>
<keyword evidence="6" id="KW-1185">Reference proteome</keyword>
<dbReference type="Gene3D" id="3.30.1050.10">
    <property type="entry name" value="SCP2 sterol-binding domain"/>
    <property type="match status" value="1"/>
</dbReference>
<dbReference type="PANTHER" id="PTHR33204">
    <property type="entry name" value="TRANSCRIPTIONAL REGULATOR, MARR FAMILY"/>
    <property type="match status" value="1"/>
</dbReference>
<evidence type="ECO:0000256" key="2">
    <source>
        <dbReference type="ARBA" id="ARBA00023125"/>
    </source>
</evidence>
<dbReference type="PANTHER" id="PTHR33204:SF18">
    <property type="entry name" value="TRANSCRIPTIONAL REGULATORY PROTEIN"/>
    <property type="match status" value="1"/>
</dbReference>
<dbReference type="InterPro" id="IPR036388">
    <property type="entry name" value="WH-like_DNA-bd_sf"/>
</dbReference>
<dbReference type="STRING" id="419475.A8A54_03230"/>
<accession>A0A256GFP5</accession>
<dbReference type="InterPro" id="IPR036390">
    <property type="entry name" value="WH_DNA-bd_sf"/>
</dbReference>
<reference evidence="5 6" key="1">
    <citation type="submission" date="2017-07" db="EMBL/GenBank/DDBJ databases">
        <title>Phylogenetic study on the rhizospheric bacterium Ochrobactrum sp. A44.</title>
        <authorList>
            <person name="Krzyzanowska D.M."/>
            <person name="Ossowicki A."/>
            <person name="Rajewska M."/>
            <person name="Maciag T."/>
            <person name="Kaczynski Z."/>
            <person name="Czerwicka M."/>
            <person name="Jafra S."/>
        </authorList>
    </citation>
    <scope>NUCLEOTIDE SEQUENCE [LARGE SCALE GENOMIC DNA]</scope>
    <source>
        <strain evidence="5 6">CCUG 30717</strain>
    </source>
</reference>
<evidence type="ECO:0000259" key="4">
    <source>
        <dbReference type="PROSITE" id="PS51118"/>
    </source>
</evidence>
<organism evidence="5 6">
    <name type="scientific">Brucella pseudogrignonensis</name>
    <dbReference type="NCBI Taxonomy" id="419475"/>
    <lineage>
        <taxon>Bacteria</taxon>
        <taxon>Pseudomonadati</taxon>
        <taxon>Pseudomonadota</taxon>
        <taxon>Alphaproteobacteria</taxon>
        <taxon>Hyphomicrobiales</taxon>
        <taxon>Brucellaceae</taxon>
        <taxon>Brucella/Ochrobactrum group</taxon>
        <taxon>Brucella</taxon>
    </lineage>
</organism>